<organism evidence="5 6">
    <name type="scientific">Cavenderia fasciculata</name>
    <name type="common">Slime mold</name>
    <name type="synonym">Dictyostelium fasciculatum</name>
    <dbReference type="NCBI Taxonomy" id="261658"/>
    <lineage>
        <taxon>Eukaryota</taxon>
        <taxon>Amoebozoa</taxon>
        <taxon>Evosea</taxon>
        <taxon>Eumycetozoa</taxon>
        <taxon>Dictyostelia</taxon>
        <taxon>Acytosteliales</taxon>
        <taxon>Cavenderiaceae</taxon>
        <taxon>Cavenderia</taxon>
    </lineage>
</organism>
<evidence type="ECO:0000256" key="4">
    <source>
        <dbReference type="SAM" id="MobiDB-lite"/>
    </source>
</evidence>
<dbReference type="RefSeq" id="XP_004350049.1">
    <property type="nucleotide sequence ID" value="XM_004349999.1"/>
</dbReference>
<feature type="region of interest" description="Disordered" evidence="4">
    <location>
        <begin position="529"/>
        <end position="555"/>
    </location>
</feature>
<keyword evidence="6" id="KW-1185">Reference proteome</keyword>
<evidence type="ECO:0000256" key="2">
    <source>
        <dbReference type="ARBA" id="ARBA00023002"/>
    </source>
</evidence>
<dbReference type="Gene3D" id="3.40.50.720">
    <property type="entry name" value="NAD(P)-binding Rossmann-like Domain"/>
    <property type="match status" value="1"/>
</dbReference>
<dbReference type="AlphaFoldDB" id="F4QET4"/>
<comment type="function">
    <text evidence="3">Putative oxidoreductase.</text>
</comment>
<gene>
    <name evidence="5" type="ORF">DFA_11106</name>
</gene>
<dbReference type="SUPFAM" id="SSF51735">
    <property type="entry name" value="NAD(P)-binding Rossmann-fold domains"/>
    <property type="match status" value="1"/>
</dbReference>
<keyword evidence="2" id="KW-0560">Oxidoreductase</keyword>
<dbReference type="PANTHER" id="PTHR44196">
    <property type="entry name" value="DEHYDROGENASE/REDUCTASE SDR FAMILY MEMBER 7B"/>
    <property type="match status" value="1"/>
</dbReference>
<proteinExistence type="inferred from homology"/>
<dbReference type="PANTHER" id="PTHR44196:SF1">
    <property type="entry name" value="DEHYDROGENASE_REDUCTASE SDR FAMILY MEMBER 7B"/>
    <property type="match status" value="1"/>
</dbReference>
<dbReference type="InterPro" id="IPR036291">
    <property type="entry name" value="NAD(P)-bd_dom_sf"/>
</dbReference>
<dbReference type="Pfam" id="PF00106">
    <property type="entry name" value="adh_short"/>
    <property type="match status" value="1"/>
</dbReference>
<evidence type="ECO:0000256" key="3">
    <source>
        <dbReference type="ARBA" id="ARBA00037096"/>
    </source>
</evidence>
<dbReference type="PROSITE" id="PS00061">
    <property type="entry name" value="ADH_SHORT"/>
    <property type="match status" value="1"/>
</dbReference>
<sequence length="555" mass="62857">MQEIPAVVQHYILSRYNTNKDWRNNIYHFVDKYGYNKQCINHLALVCKRWFRILSISAAQYSKGILIGNVAPCKVPRGSDRYQQTRLSQYSPISLAHVHTLIIDHYAGNLSFIDFIYSNQTILSMISKMTSLERVVLKLSINDQFNAVKVHEKRIIGLVESINRVPLRARGALYSFRSHLETSKKVSFVLLTKLFKLYFIYHHITTIVVHVITFEKRLYAIVGISLPMGVFRVLGQYTSCGGETLGYWPRPCRLDRVMPLSLPLALTIVITGASSGIGESLAKIYAKQGNVNLVLASRTISKLTELATDCSKLSTTTKCLVVKYDASNEKDCQKLIENVIKEFSRIDILLLCAGVSYHNQFKDTKDLNVYRQMMDINYFGYMYTTFYALPHLVDQYNREKKKAQIAVVSSISGELGLPLRAGYCASKFAVNGFFESLRMEVPQVDITMLNPTSVETPMRNHGLGTAEERKAIQFNESKRMSLQDCCAVMIHSIESRKKKVVFPFSNYMASLLKPFFPSLIEKILLKKAGGGSSSHHNNHSSEPSPPTEPKIKSKL</sequence>
<dbReference type="InterPro" id="IPR020904">
    <property type="entry name" value="Sc_DH/Rdtase_CS"/>
</dbReference>
<evidence type="ECO:0000313" key="6">
    <source>
        <dbReference type="Proteomes" id="UP000007797"/>
    </source>
</evidence>
<dbReference type="KEGG" id="dfa:DFA_11106"/>
<dbReference type="NCBIfam" id="NF004825">
    <property type="entry name" value="PRK06181.1"/>
    <property type="match status" value="1"/>
</dbReference>
<accession>F4QET4</accession>
<dbReference type="PRINTS" id="PR00081">
    <property type="entry name" value="GDHRDH"/>
</dbReference>
<dbReference type="GO" id="GO:0016491">
    <property type="term" value="F:oxidoreductase activity"/>
    <property type="evidence" value="ECO:0007669"/>
    <property type="project" value="UniProtKB-KW"/>
</dbReference>
<dbReference type="Proteomes" id="UP000007797">
    <property type="component" value="Unassembled WGS sequence"/>
</dbReference>
<evidence type="ECO:0000313" key="5">
    <source>
        <dbReference type="EMBL" id="EGG13345.1"/>
    </source>
</evidence>
<protein>
    <submittedName>
        <fullName evidence="5">Short-chain dehydrogenase/reductase family protein</fullName>
    </submittedName>
</protein>
<dbReference type="EMBL" id="GL883029">
    <property type="protein sequence ID" value="EGG13345.1"/>
    <property type="molecule type" value="Genomic_DNA"/>
</dbReference>
<dbReference type="OrthoDB" id="1274115at2759"/>
<dbReference type="InterPro" id="IPR002347">
    <property type="entry name" value="SDR_fam"/>
</dbReference>
<name>F4QET4_CACFS</name>
<reference evidence="6" key="1">
    <citation type="journal article" date="2011" name="Genome Res.">
        <title>Phylogeny-wide analysis of social amoeba genomes highlights ancient origins for complex intercellular communication.</title>
        <authorList>
            <person name="Heidel A.J."/>
            <person name="Lawal H.M."/>
            <person name="Felder M."/>
            <person name="Schilde C."/>
            <person name="Helps N.R."/>
            <person name="Tunggal B."/>
            <person name="Rivero F."/>
            <person name="John U."/>
            <person name="Schleicher M."/>
            <person name="Eichinger L."/>
            <person name="Platzer M."/>
            <person name="Noegel A.A."/>
            <person name="Schaap P."/>
            <person name="Gloeckner G."/>
        </authorList>
    </citation>
    <scope>NUCLEOTIDE SEQUENCE [LARGE SCALE GENOMIC DNA]</scope>
    <source>
        <strain evidence="6">SH3</strain>
    </source>
</reference>
<dbReference type="GeneID" id="14865997"/>
<comment type="similarity">
    <text evidence="1">Belongs to the short-chain dehydrogenases/reductases (SDR) family.</text>
</comment>
<dbReference type="STRING" id="1054147.F4QET4"/>
<dbReference type="GO" id="GO:0016020">
    <property type="term" value="C:membrane"/>
    <property type="evidence" value="ECO:0007669"/>
    <property type="project" value="TreeGrafter"/>
</dbReference>
<evidence type="ECO:0000256" key="1">
    <source>
        <dbReference type="ARBA" id="ARBA00006484"/>
    </source>
</evidence>